<evidence type="ECO:0000313" key="2">
    <source>
        <dbReference type="EMBL" id="TFK94850.1"/>
    </source>
</evidence>
<gene>
    <name evidence="2" type="ORF">K466DRAFT_579563</name>
</gene>
<name>A0A5C3Q3A2_9APHY</name>
<dbReference type="EMBL" id="ML210964">
    <property type="protein sequence ID" value="TFK94850.1"/>
    <property type="molecule type" value="Genomic_DNA"/>
</dbReference>
<dbReference type="Proteomes" id="UP000308197">
    <property type="component" value="Unassembled WGS sequence"/>
</dbReference>
<proteinExistence type="predicted"/>
<keyword evidence="3" id="KW-1185">Reference proteome</keyword>
<dbReference type="InParanoid" id="A0A5C3Q3A2"/>
<protein>
    <submittedName>
        <fullName evidence="2">Uncharacterized protein</fullName>
    </submittedName>
</protein>
<reference evidence="2 3" key="1">
    <citation type="journal article" date="2019" name="Nat. Ecol. Evol.">
        <title>Megaphylogeny resolves global patterns of mushroom evolution.</title>
        <authorList>
            <person name="Varga T."/>
            <person name="Krizsan K."/>
            <person name="Foldi C."/>
            <person name="Dima B."/>
            <person name="Sanchez-Garcia M."/>
            <person name="Sanchez-Ramirez S."/>
            <person name="Szollosi G.J."/>
            <person name="Szarkandi J.G."/>
            <person name="Papp V."/>
            <person name="Albert L."/>
            <person name="Andreopoulos W."/>
            <person name="Angelini C."/>
            <person name="Antonin V."/>
            <person name="Barry K.W."/>
            <person name="Bougher N.L."/>
            <person name="Buchanan P."/>
            <person name="Buyck B."/>
            <person name="Bense V."/>
            <person name="Catcheside P."/>
            <person name="Chovatia M."/>
            <person name="Cooper J."/>
            <person name="Damon W."/>
            <person name="Desjardin D."/>
            <person name="Finy P."/>
            <person name="Geml J."/>
            <person name="Haridas S."/>
            <person name="Hughes K."/>
            <person name="Justo A."/>
            <person name="Karasinski D."/>
            <person name="Kautmanova I."/>
            <person name="Kiss B."/>
            <person name="Kocsube S."/>
            <person name="Kotiranta H."/>
            <person name="LaButti K.M."/>
            <person name="Lechner B.E."/>
            <person name="Liimatainen K."/>
            <person name="Lipzen A."/>
            <person name="Lukacs Z."/>
            <person name="Mihaltcheva S."/>
            <person name="Morgado L.N."/>
            <person name="Niskanen T."/>
            <person name="Noordeloos M.E."/>
            <person name="Ohm R.A."/>
            <person name="Ortiz-Santana B."/>
            <person name="Ovrebo C."/>
            <person name="Racz N."/>
            <person name="Riley R."/>
            <person name="Savchenko A."/>
            <person name="Shiryaev A."/>
            <person name="Soop K."/>
            <person name="Spirin V."/>
            <person name="Szebenyi C."/>
            <person name="Tomsovsky M."/>
            <person name="Tulloss R.E."/>
            <person name="Uehling J."/>
            <person name="Grigoriev I.V."/>
            <person name="Vagvolgyi C."/>
            <person name="Papp T."/>
            <person name="Martin F.M."/>
            <person name="Miettinen O."/>
            <person name="Hibbett D.S."/>
            <person name="Nagy L.G."/>
        </authorList>
    </citation>
    <scope>NUCLEOTIDE SEQUENCE [LARGE SCALE GENOMIC DNA]</scope>
    <source>
        <strain evidence="2 3">HHB13444</strain>
    </source>
</reference>
<evidence type="ECO:0000313" key="3">
    <source>
        <dbReference type="Proteomes" id="UP000308197"/>
    </source>
</evidence>
<accession>A0A5C3Q3A2</accession>
<organism evidence="2 3">
    <name type="scientific">Polyporus arcularius HHB13444</name>
    <dbReference type="NCBI Taxonomy" id="1314778"/>
    <lineage>
        <taxon>Eukaryota</taxon>
        <taxon>Fungi</taxon>
        <taxon>Dikarya</taxon>
        <taxon>Basidiomycota</taxon>
        <taxon>Agaricomycotina</taxon>
        <taxon>Agaricomycetes</taxon>
        <taxon>Polyporales</taxon>
        <taxon>Polyporaceae</taxon>
        <taxon>Polyporus</taxon>
    </lineage>
</organism>
<dbReference type="AlphaFoldDB" id="A0A5C3Q3A2"/>
<feature type="compositionally biased region" description="Basic residues" evidence="1">
    <location>
        <begin position="47"/>
        <end position="67"/>
    </location>
</feature>
<feature type="region of interest" description="Disordered" evidence="1">
    <location>
        <begin position="1"/>
        <end position="100"/>
    </location>
</feature>
<sequence>MQGSRTEKFSRESRQACACSAQCPRPQLVQNPGGRGRPDEDPDFRNPHRSSRLAAARHPKPAHRKPHCTPPMPGIATSITRRPPHAAAHGFTPGEDAAEQ</sequence>
<feature type="compositionally biased region" description="Basic and acidic residues" evidence="1">
    <location>
        <begin position="36"/>
        <end position="46"/>
    </location>
</feature>
<evidence type="ECO:0000256" key="1">
    <source>
        <dbReference type="SAM" id="MobiDB-lite"/>
    </source>
</evidence>
<feature type="compositionally biased region" description="Basic and acidic residues" evidence="1">
    <location>
        <begin position="1"/>
        <end position="14"/>
    </location>
</feature>